<feature type="transmembrane region" description="Helical" evidence="1">
    <location>
        <begin position="133"/>
        <end position="153"/>
    </location>
</feature>
<evidence type="ECO:0000256" key="1">
    <source>
        <dbReference type="SAM" id="Phobius"/>
    </source>
</evidence>
<sequence>MKDVVRIAKLDNPKDLKDVLEKALKLFLKMRMDKGPADQPSDVPVIIDDGKLPGETTPGINALHFKDVNMVKLFKAFLAAGVICGVHHLDVVARHRMAKESGVALFLAISASAAVPIAPFVVTKTGGMVPSDVAKAAALLAGFVCPGLLGHPIHVTNMLPHAMSGANSSAPRFGPAGFVSVVVVPFLSCQTTLVIGALDFKDVNMVKLFKSFFAARVICGVHHLDVVACHRMAKESGVALFLAISAPAAVPTAPFVVTKTSGKVPSEVAKAAALLAVLVCPGLFGHPIHVTNMLPHAMSGANSSAPRFGPAGFVSVVLAPFLSSQTTPAIDALHFKDVNMVKLFKSFLAAGVICGVHHLDVVACHRMATDSGVGLVLAISALAAVPTAPFVMTKTRGMVPSEVAKVSILLAGPVCPGLLTHVTNMLPHAMCGANSSAPRFGPAG</sequence>
<gene>
    <name evidence="2" type="ORF">PAHAL_9G372900</name>
</gene>
<evidence type="ECO:0000313" key="2">
    <source>
        <dbReference type="EMBL" id="PVH32325.1"/>
    </source>
</evidence>
<dbReference type="Gramene" id="PVH32325">
    <property type="protein sequence ID" value="PVH32325"/>
    <property type="gene ID" value="PAHAL_9G372900"/>
</dbReference>
<feature type="transmembrane region" description="Helical" evidence="1">
    <location>
        <begin position="342"/>
        <end position="359"/>
    </location>
</feature>
<proteinExistence type="predicted"/>
<keyword evidence="1" id="KW-0472">Membrane</keyword>
<name>A0A2T8I3S6_9POAL</name>
<dbReference type="EMBL" id="CM008054">
    <property type="protein sequence ID" value="PVH32325.1"/>
    <property type="molecule type" value="Genomic_DNA"/>
</dbReference>
<feature type="transmembrane region" description="Helical" evidence="1">
    <location>
        <begin position="371"/>
        <end position="391"/>
    </location>
</feature>
<reference evidence="2" key="1">
    <citation type="submission" date="2018-04" db="EMBL/GenBank/DDBJ databases">
        <title>WGS assembly of Panicum hallii.</title>
        <authorList>
            <person name="Lovell J."/>
            <person name="Jenkins J."/>
            <person name="Lowry D."/>
            <person name="Mamidi S."/>
            <person name="Sreedasyam A."/>
            <person name="Weng X."/>
            <person name="Barry K."/>
            <person name="Bonette J."/>
            <person name="Campitelli B."/>
            <person name="Daum C."/>
            <person name="Gordon S."/>
            <person name="Gould B."/>
            <person name="Lipzen A."/>
            <person name="Macqueen A."/>
            <person name="Palacio-Mejia J."/>
            <person name="Plott C."/>
            <person name="Shakirov E."/>
            <person name="Shu S."/>
            <person name="Yoshinaga Y."/>
            <person name="Zane M."/>
            <person name="Rokhsar D."/>
            <person name="Grimwood J."/>
            <person name="Schmutz J."/>
            <person name="Juenger T."/>
        </authorList>
    </citation>
    <scope>NUCLEOTIDE SEQUENCE [LARGE SCALE GENOMIC DNA]</scope>
    <source>
        <strain evidence="2">FIL2</strain>
    </source>
</reference>
<dbReference type="Proteomes" id="UP000243499">
    <property type="component" value="Chromosome 9"/>
</dbReference>
<feature type="transmembrane region" description="Helical" evidence="1">
    <location>
        <begin position="308"/>
        <end position="330"/>
    </location>
</feature>
<organism evidence="2">
    <name type="scientific">Panicum hallii</name>
    <dbReference type="NCBI Taxonomy" id="206008"/>
    <lineage>
        <taxon>Eukaryota</taxon>
        <taxon>Viridiplantae</taxon>
        <taxon>Streptophyta</taxon>
        <taxon>Embryophyta</taxon>
        <taxon>Tracheophyta</taxon>
        <taxon>Spermatophyta</taxon>
        <taxon>Magnoliopsida</taxon>
        <taxon>Liliopsida</taxon>
        <taxon>Poales</taxon>
        <taxon>Poaceae</taxon>
        <taxon>PACMAD clade</taxon>
        <taxon>Panicoideae</taxon>
        <taxon>Panicodae</taxon>
        <taxon>Paniceae</taxon>
        <taxon>Panicinae</taxon>
        <taxon>Panicum</taxon>
        <taxon>Panicum sect. Panicum</taxon>
    </lineage>
</organism>
<keyword evidence="1" id="KW-1133">Transmembrane helix</keyword>
<feature type="transmembrane region" description="Helical" evidence="1">
    <location>
        <begin position="239"/>
        <end position="257"/>
    </location>
</feature>
<feature type="transmembrane region" description="Helical" evidence="1">
    <location>
        <begin position="173"/>
        <end position="200"/>
    </location>
</feature>
<feature type="transmembrane region" description="Helical" evidence="1">
    <location>
        <begin position="269"/>
        <end position="288"/>
    </location>
</feature>
<keyword evidence="1" id="KW-0812">Transmembrane</keyword>
<protein>
    <submittedName>
        <fullName evidence="2">Uncharacterized protein</fullName>
    </submittedName>
</protein>
<accession>A0A2T8I3S6</accession>
<dbReference type="AlphaFoldDB" id="A0A2T8I3S6"/>
<feature type="transmembrane region" description="Helical" evidence="1">
    <location>
        <begin position="101"/>
        <end position="121"/>
    </location>
</feature>